<reference evidence="4 5" key="1">
    <citation type="journal article" date="2005" name="Int. J. Syst. Evol. Microbiol.">
        <title>Halobacillus yeomjeoni sp. nov., isolated from a marine solar saltern in Korea.</title>
        <authorList>
            <person name="Yoon J.H."/>
            <person name="Kang S.J."/>
            <person name="Lee C.H."/>
            <person name="Oh H.W."/>
            <person name="Oh T.K."/>
        </authorList>
    </citation>
    <scope>NUCLEOTIDE SEQUENCE [LARGE SCALE GENOMIC DNA]</scope>
    <source>
        <strain evidence="4 5">KCTC 3957</strain>
    </source>
</reference>
<name>A0A931HYB3_9BACI</name>
<dbReference type="CDD" id="cd04301">
    <property type="entry name" value="NAT_SF"/>
    <property type="match status" value="1"/>
</dbReference>
<keyword evidence="2" id="KW-0012">Acyltransferase</keyword>
<keyword evidence="1" id="KW-0808">Transferase</keyword>
<dbReference type="InterPro" id="IPR000182">
    <property type="entry name" value="GNAT_dom"/>
</dbReference>
<evidence type="ECO:0000313" key="4">
    <source>
        <dbReference type="EMBL" id="MBH0231653.1"/>
    </source>
</evidence>
<evidence type="ECO:0000256" key="1">
    <source>
        <dbReference type="ARBA" id="ARBA00022679"/>
    </source>
</evidence>
<dbReference type="EMBL" id="JADZSC010000004">
    <property type="protein sequence ID" value="MBH0231653.1"/>
    <property type="molecule type" value="Genomic_DNA"/>
</dbReference>
<dbReference type="GO" id="GO:0016747">
    <property type="term" value="F:acyltransferase activity, transferring groups other than amino-acyl groups"/>
    <property type="evidence" value="ECO:0007669"/>
    <property type="project" value="InterPro"/>
</dbReference>
<evidence type="ECO:0000313" key="5">
    <source>
        <dbReference type="Proteomes" id="UP000614490"/>
    </source>
</evidence>
<comment type="caution">
    <text evidence="4">The sequence shown here is derived from an EMBL/GenBank/DDBJ whole genome shotgun (WGS) entry which is preliminary data.</text>
</comment>
<keyword evidence="5" id="KW-1185">Reference proteome</keyword>
<organism evidence="4 5">
    <name type="scientific">Halobacillus yeomjeoni</name>
    <dbReference type="NCBI Taxonomy" id="311194"/>
    <lineage>
        <taxon>Bacteria</taxon>
        <taxon>Bacillati</taxon>
        <taxon>Bacillota</taxon>
        <taxon>Bacilli</taxon>
        <taxon>Bacillales</taxon>
        <taxon>Bacillaceae</taxon>
        <taxon>Halobacillus</taxon>
    </lineage>
</organism>
<proteinExistence type="predicted"/>
<dbReference type="Proteomes" id="UP000614490">
    <property type="component" value="Unassembled WGS sequence"/>
</dbReference>
<dbReference type="AlphaFoldDB" id="A0A931HYB3"/>
<evidence type="ECO:0000256" key="2">
    <source>
        <dbReference type="ARBA" id="ARBA00023315"/>
    </source>
</evidence>
<dbReference type="PANTHER" id="PTHR43800">
    <property type="entry name" value="PEPTIDYL-LYSINE N-ACETYLTRANSFERASE YJAB"/>
    <property type="match status" value="1"/>
</dbReference>
<dbReference type="Pfam" id="PF00583">
    <property type="entry name" value="Acetyltransf_1"/>
    <property type="match status" value="1"/>
</dbReference>
<accession>A0A931HYB3</accession>
<dbReference type="InterPro" id="IPR016181">
    <property type="entry name" value="Acyl_CoA_acyltransferase"/>
</dbReference>
<protein>
    <submittedName>
        <fullName evidence="4">GNAT family N-acetyltransferase</fullName>
    </submittedName>
</protein>
<feature type="domain" description="N-acetyltransferase" evidence="3">
    <location>
        <begin position="1"/>
        <end position="148"/>
    </location>
</feature>
<dbReference type="PANTHER" id="PTHR43800:SF1">
    <property type="entry name" value="PEPTIDYL-LYSINE N-ACETYLTRANSFERASE YJAB"/>
    <property type="match status" value="1"/>
</dbReference>
<sequence>MPIRTLQPSRRETAEIIYKMQYRSYQIEADLIDFQDLPPLKETVETIQSSNETFLGYFIDDELVGVVSYKDENEEIDIYRMMVDPDHFRKGIADCLLTYLKKQYPDHTFIVHTGSKNTPAVNLYKKHGFKTVDEVEVAPNIYISQMKS</sequence>
<dbReference type="Gene3D" id="3.40.630.30">
    <property type="match status" value="1"/>
</dbReference>
<dbReference type="SUPFAM" id="SSF55729">
    <property type="entry name" value="Acyl-CoA N-acyltransferases (Nat)"/>
    <property type="match status" value="1"/>
</dbReference>
<dbReference type="PROSITE" id="PS51186">
    <property type="entry name" value="GNAT"/>
    <property type="match status" value="1"/>
</dbReference>
<gene>
    <name evidence="4" type="ORF">H0267_15690</name>
</gene>
<dbReference type="RefSeq" id="WP_197318288.1">
    <property type="nucleotide sequence ID" value="NZ_JADZSC010000004.1"/>
</dbReference>
<evidence type="ECO:0000259" key="3">
    <source>
        <dbReference type="PROSITE" id="PS51186"/>
    </source>
</evidence>